<proteinExistence type="predicted"/>
<evidence type="ECO:0000256" key="1">
    <source>
        <dbReference type="SAM" id="Phobius"/>
    </source>
</evidence>
<reference evidence="2 3" key="1">
    <citation type="submission" date="2019-09" db="EMBL/GenBank/DDBJ databases">
        <title>Consistent, comparative and evidence-based genome assembly and annotation for Cryptosporidium parvum, C. hominis and C. tyzzeri.</title>
        <authorList>
            <person name="Baptista R.P."/>
            <person name="Li Y."/>
            <person name="Sateriale A."/>
            <person name="Ansell B."/>
            <person name="Jex A."/>
            <person name="Sanders M."/>
            <person name="Brooks K."/>
            <person name="Tracey A."/>
            <person name="Berriman M."/>
            <person name="Striepen B."/>
            <person name="Cotton J.A."/>
            <person name="Kissinger J.C."/>
        </authorList>
    </citation>
    <scope>NUCLEOTIDE SEQUENCE [LARGE SCALE GENOMIC DNA]</scope>
    <source>
        <strain evidence="2 3">IOWA-ATCC</strain>
    </source>
</reference>
<dbReference type="AlphaFoldDB" id="A0A7S7LJF6"/>
<accession>A0A7S7LJF6</accession>
<dbReference type="VEuPathDB" id="CryptoDB:CPATCC_0035720"/>
<dbReference type="Proteomes" id="UP000593906">
    <property type="component" value="Chromosome 1"/>
</dbReference>
<keyword evidence="1" id="KW-0812">Transmembrane</keyword>
<organism evidence="2 3">
    <name type="scientific">Cryptosporidium parvum</name>
    <dbReference type="NCBI Taxonomy" id="5807"/>
    <lineage>
        <taxon>Eukaryota</taxon>
        <taxon>Sar</taxon>
        <taxon>Alveolata</taxon>
        <taxon>Apicomplexa</taxon>
        <taxon>Conoidasida</taxon>
        <taxon>Coccidia</taxon>
        <taxon>Eucoccidiorida</taxon>
        <taxon>Eimeriorina</taxon>
        <taxon>Cryptosporidiidae</taxon>
        <taxon>Cryptosporidium</taxon>
    </lineage>
</organism>
<protein>
    <submittedName>
        <fullName evidence="2">Uncharacterized protein</fullName>
    </submittedName>
</protein>
<keyword evidence="1" id="KW-0472">Membrane</keyword>
<dbReference type="EMBL" id="CP044422">
    <property type="protein sequence ID" value="QOY43267.1"/>
    <property type="molecule type" value="Genomic_DNA"/>
</dbReference>
<sequence>MMNSVKTMIFNGIITVYLLLITGIYSERMLMKENLRNLIANEDISADNCMRKFLMLKTDLNDITTNPTKRNPVPQDYMKST</sequence>
<evidence type="ECO:0000313" key="3">
    <source>
        <dbReference type="Proteomes" id="UP000593906"/>
    </source>
</evidence>
<name>A0A7S7LJF6_CRYPV</name>
<evidence type="ECO:0000313" key="2">
    <source>
        <dbReference type="EMBL" id="QOY43267.1"/>
    </source>
</evidence>
<feature type="transmembrane region" description="Helical" evidence="1">
    <location>
        <begin position="6"/>
        <end position="26"/>
    </location>
</feature>
<gene>
    <name evidence="2" type="ORF">CPATCC_000035</name>
</gene>
<keyword evidence="1" id="KW-1133">Transmembrane helix</keyword>